<evidence type="ECO:0000313" key="2">
    <source>
        <dbReference type="Proteomes" id="UP000790377"/>
    </source>
</evidence>
<dbReference type="EMBL" id="MU267620">
    <property type="protein sequence ID" value="KAH7914013.1"/>
    <property type="molecule type" value="Genomic_DNA"/>
</dbReference>
<protein>
    <submittedName>
        <fullName evidence="1">Uncharacterized protein</fullName>
    </submittedName>
</protein>
<comment type="caution">
    <text evidence="1">The sequence shown here is derived from an EMBL/GenBank/DDBJ whole genome shotgun (WGS) entry which is preliminary data.</text>
</comment>
<reference evidence="1" key="1">
    <citation type="journal article" date="2021" name="New Phytol.">
        <title>Evolutionary innovations through gain and loss of genes in the ectomycorrhizal Boletales.</title>
        <authorList>
            <person name="Wu G."/>
            <person name="Miyauchi S."/>
            <person name="Morin E."/>
            <person name="Kuo A."/>
            <person name="Drula E."/>
            <person name="Varga T."/>
            <person name="Kohler A."/>
            <person name="Feng B."/>
            <person name="Cao Y."/>
            <person name="Lipzen A."/>
            <person name="Daum C."/>
            <person name="Hundley H."/>
            <person name="Pangilinan J."/>
            <person name="Johnson J."/>
            <person name="Barry K."/>
            <person name="LaButti K."/>
            <person name="Ng V."/>
            <person name="Ahrendt S."/>
            <person name="Min B."/>
            <person name="Choi I.G."/>
            <person name="Park H."/>
            <person name="Plett J.M."/>
            <person name="Magnuson J."/>
            <person name="Spatafora J.W."/>
            <person name="Nagy L.G."/>
            <person name="Henrissat B."/>
            <person name="Grigoriev I.V."/>
            <person name="Yang Z.L."/>
            <person name="Xu J."/>
            <person name="Martin F.M."/>
        </authorList>
    </citation>
    <scope>NUCLEOTIDE SEQUENCE</scope>
    <source>
        <strain evidence="1">ATCC 28755</strain>
    </source>
</reference>
<feature type="non-terminal residue" evidence="1">
    <location>
        <position position="483"/>
    </location>
</feature>
<dbReference type="Proteomes" id="UP000790377">
    <property type="component" value="Unassembled WGS sequence"/>
</dbReference>
<gene>
    <name evidence="1" type="ORF">BJ138DRAFT_1144726</name>
</gene>
<name>A0ACB8ALY3_9AGAM</name>
<keyword evidence="2" id="KW-1185">Reference proteome</keyword>
<proteinExistence type="predicted"/>
<evidence type="ECO:0000313" key="1">
    <source>
        <dbReference type="EMBL" id="KAH7914013.1"/>
    </source>
</evidence>
<accession>A0ACB8ALY3</accession>
<organism evidence="1 2">
    <name type="scientific">Hygrophoropsis aurantiaca</name>
    <dbReference type="NCBI Taxonomy" id="72124"/>
    <lineage>
        <taxon>Eukaryota</taxon>
        <taxon>Fungi</taxon>
        <taxon>Dikarya</taxon>
        <taxon>Basidiomycota</taxon>
        <taxon>Agaricomycotina</taxon>
        <taxon>Agaricomycetes</taxon>
        <taxon>Agaricomycetidae</taxon>
        <taxon>Boletales</taxon>
        <taxon>Coniophorineae</taxon>
        <taxon>Hygrophoropsidaceae</taxon>
        <taxon>Hygrophoropsis</taxon>
    </lineage>
</organism>
<sequence>MPSWISISFSNGRNSNHLILPWVLQILRAVYEHCNISASESASNEPQAPMEDDFNYQPYLSYQVRPGTSELTRASLIVRESSGSGPLVTHYAINLLTGQVHDHYEDIHTVVPEEAGSAVSRIRDWLKGEVIRIKESREQRTQAEALEKEKAQERRKQQIQIFSHRLSESTLGDVSSFDESGGDDTCPLCDRKLVQCKDCDAVSCENVHCAASKLLSIVGCLEHPEEYYCRTCLHKQGSWPQVAQCPNCAAWSCSSDLGWCQGRPETIITFNEESSLAANVQEDAIQPRAHHPKPAPCSQCESNGVSPWRNCYNIHCWSRSLQSAPAGDLTLCPECSPGDGITCVCGRTWNCEDCSTASSNTSIDRCSGCHTVYCGICSYIERCVICTKARLCNDCVEDEDGQQMSDVVNLREICRTCLEKICESCSKLEGENRYQCPWCSGTICKLCAEFRPCTDCRVPLCRRSRCNFRRCQQCIKGKKAVAV</sequence>